<dbReference type="RefSeq" id="WP_209689074.1">
    <property type="nucleotide sequence ID" value="NZ_JAGIPM010000001.1"/>
</dbReference>
<dbReference type="AlphaFoldDB" id="A0AAW8LNG4"/>
<gene>
    <name evidence="1" type="ORF">J2W61_001440</name>
</gene>
<evidence type="ECO:0000313" key="2">
    <source>
        <dbReference type="Proteomes" id="UP001265315"/>
    </source>
</evidence>
<accession>A0AAW8LNG4</accession>
<sequence>MGELERLAARLVLEDSLLDFTKYFFKARFGFPFIENWHHGAICEHLEAVELGQIRNLIVNLPPGGTKTELVSINWPARAIARNSLSRFLMLSYADELVALNSQTARNIVQSEEYQELWPMMVANDSKAKKRWNVMEGDKVRGGIYAATPHAQVTGFRAGYMGGDFNGAIILDDPMKASDAESEVRRKEINSNIARTIRSRRAKPDVPIVVVQQRLHENDTTGWLTDGELGEEFELLKIPALDGSGKSYWEIKEPTEQLKKFQAAQPYIFSSQYMQEPAPEEGNFFKRDMFEFYDELPEHVHK</sequence>
<dbReference type="EMBL" id="JAVDSW010000001">
    <property type="protein sequence ID" value="MDR6701612.1"/>
    <property type="molecule type" value="Genomic_DNA"/>
</dbReference>
<comment type="caution">
    <text evidence="1">The sequence shown here is derived from an EMBL/GenBank/DDBJ whole genome shotgun (WGS) entry which is preliminary data.</text>
</comment>
<evidence type="ECO:0000313" key="1">
    <source>
        <dbReference type="EMBL" id="MDR6701612.1"/>
    </source>
</evidence>
<dbReference type="Proteomes" id="UP001265315">
    <property type="component" value="Unassembled WGS sequence"/>
</dbReference>
<organism evidence="1 2">
    <name type="scientific">Agrobacterium tumefaciens</name>
    <dbReference type="NCBI Taxonomy" id="358"/>
    <lineage>
        <taxon>Bacteria</taxon>
        <taxon>Pseudomonadati</taxon>
        <taxon>Pseudomonadota</taxon>
        <taxon>Alphaproteobacteria</taxon>
        <taxon>Hyphomicrobiales</taxon>
        <taxon>Rhizobiaceae</taxon>
        <taxon>Rhizobium/Agrobacterium group</taxon>
        <taxon>Agrobacterium</taxon>
        <taxon>Agrobacterium tumefaciens complex</taxon>
    </lineage>
</organism>
<name>A0AAW8LNG4_AGRTU</name>
<reference evidence="1" key="1">
    <citation type="submission" date="2023-07" db="EMBL/GenBank/DDBJ databases">
        <title>Sorghum-associated microbial communities from plants grown in Nebraska, USA.</title>
        <authorList>
            <person name="Schachtman D."/>
        </authorList>
    </citation>
    <scope>NUCLEOTIDE SEQUENCE</scope>
    <source>
        <strain evidence="1">1457</strain>
    </source>
</reference>
<evidence type="ECO:0008006" key="3">
    <source>
        <dbReference type="Google" id="ProtNLM"/>
    </source>
</evidence>
<proteinExistence type="predicted"/>
<protein>
    <recommendedName>
        <fullName evidence="3">Terminase large subunit gp17-like C-terminal domain-containing protein</fullName>
    </recommendedName>
</protein>